<gene>
    <name evidence="1" type="ordered locus">Mesop_3340</name>
</gene>
<reference evidence="1 2" key="1">
    <citation type="submission" date="2010-10" db="EMBL/GenBank/DDBJ databases">
        <title>Complete sequence of Mesorhizobium opportunistum WSM2075.</title>
        <authorList>
            <consortium name="US DOE Joint Genome Institute"/>
            <person name="Lucas S."/>
            <person name="Copeland A."/>
            <person name="Lapidus A."/>
            <person name="Cheng J.-F."/>
            <person name="Bruce D."/>
            <person name="Goodwin L."/>
            <person name="Pitluck S."/>
            <person name="Chertkov O."/>
            <person name="Misra M."/>
            <person name="Detter J.C."/>
            <person name="Han C."/>
            <person name="Tapia R."/>
            <person name="Land M."/>
            <person name="Hauser L."/>
            <person name="Kyrpides N."/>
            <person name="Ovchinnikova G."/>
            <person name="Mavrommatis K.M."/>
            <person name="Tiwari R.P."/>
            <person name="Howieson J.G."/>
            <person name="O'Hara G.W."/>
            <person name="Nandasena K.G."/>
            <person name="Woyke T."/>
        </authorList>
    </citation>
    <scope>NUCLEOTIDE SEQUENCE [LARGE SCALE GENOMIC DNA]</scope>
    <source>
        <strain evidence="2">LMG 24607 / HAMBI 3007 / WSM2075</strain>
    </source>
</reference>
<dbReference type="HOGENOM" id="CLU_2807458_0_0_5"/>
<dbReference type="EMBL" id="CP002279">
    <property type="protein sequence ID" value="AEH87789.1"/>
    <property type="molecule type" value="Genomic_DNA"/>
</dbReference>
<dbReference type="KEGG" id="mop:Mesop_3340"/>
<evidence type="ECO:0000313" key="1">
    <source>
        <dbReference type="EMBL" id="AEH87789.1"/>
    </source>
</evidence>
<sequence length="67" mass="7692">MFEDGVAKAELFCTAGNLRAQKFYAREGWRLGRTFQDARWPPENVAENVNGGFTVETHAYQKHLGFR</sequence>
<organism evidence="1 2">
    <name type="scientific">Mesorhizobium opportunistum (strain LMG 24607 / HAMBI 3007 / WSM2075)</name>
    <dbReference type="NCBI Taxonomy" id="536019"/>
    <lineage>
        <taxon>Bacteria</taxon>
        <taxon>Pseudomonadati</taxon>
        <taxon>Pseudomonadota</taxon>
        <taxon>Alphaproteobacteria</taxon>
        <taxon>Hyphomicrobiales</taxon>
        <taxon>Phyllobacteriaceae</taxon>
        <taxon>Mesorhizobium</taxon>
    </lineage>
</organism>
<dbReference type="SUPFAM" id="SSF55729">
    <property type="entry name" value="Acyl-CoA N-acyltransferases (Nat)"/>
    <property type="match status" value="1"/>
</dbReference>
<proteinExistence type="predicted"/>
<name>F7YCH7_MESOW</name>
<protein>
    <submittedName>
        <fullName evidence="1">GCN5-related N-acetyltransferase</fullName>
    </submittedName>
</protein>
<dbReference type="InterPro" id="IPR016181">
    <property type="entry name" value="Acyl_CoA_acyltransferase"/>
</dbReference>
<dbReference type="Proteomes" id="UP000001623">
    <property type="component" value="Chromosome"/>
</dbReference>
<accession>F7YCH7</accession>
<evidence type="ECO:0000313" key="2">
    <source>
        <dbReference type="Proteomes" id="UP000001623"/>
    </source>
</evidence>
<dbReference type="AlphaFoldDB" id="F7YCH7"/>